<dbReference type="GO" id="GO:0003677">
    <property type="term" value="F:DNA binding"/>
    <property type="evidence" value="ECO:0007669"/>
    <property type="project" value="InterPro"/>
</dbReference>
<accession>A0A382MU06</accession>
<gene>
    <name evidence="1" type="ORF">METZ01_LOCUS303836</name>
</gene>
<dbReference type="AlphaFoldDB" id="A0A382MU06"/>
<dbReference type="SUPFAM" id="SSF56349">
    <property type="entry name" value="DNA breaking-rejoining enzymes"/>
    <property type="match status" value="1"/>
</dbReference>
<evidence type="ECO:0000313" key="1">
    <source>
        <dbReference type="EMBL" id="SVC50982.1"/>
    </source>
</evidence>
<sequence length="58" mass="7135">YIFNCLFKEQLLKVFWHFFSSVYLKEHKNLQMTQRYAHLHNEALREASEIIDNIDKAY</sequence>
<feature type="non-terminal residue" evidence="1">
    <location>
        <position position="1"/>
    </location>
</feature>
<proteinExistence type="predicted"/>
<protein>
    <submittedName>
        <fullName evidence="1">Uncharacterized protein</fullName>
    </submittedName>
</protein>
<name>A0A382MU06_9ZZZZ</name>
<organism evidence="1">
    <name type="scientific">marine metagenome</name>
    <dbReference type="NCBI Taxonomy" id="408172"/>
    <lineage>
        <taxon>unclassified sequences</taxon>
        <taxon>metagenomes</taxon>
        <taxon>ecological metagenomes</taxon>
    </lineage>
</organism>
<dbReference type="EMBL" id="UINC01095141">
    <property type="protein sequence ID" value="SVC50982.1"/>
    <property type="molecule type" value="Genomic_DNA"/>
</dbReference>
<reference evidence="1" key="1">
    <citation type="submission" date="2018-05" db="EMBL/GenBank/DDBJ databases">
        <authorList>
            <person name="Lanie J.A."/>
            <person name="Ng W.-L."/>
            <person name="Kazmierczak K.M."/>
            <person name="Andrzejewski T.M."/>
            <person name="Davidsen T.M."/>
            <person name="Wayne K.J."/>
            <person name="Tettelin H."/>
            <person name="Glass J.I."/>
            <person name="Rusch D."/>
            <person name="Podicherti R."/>
            <person name="Tsui H.-C.T."/>
            <person name="Winkler M.E."/>
        </authorList>
    </citation>
    <scope>NUCLEOTIDE SEQUENCE</scope>
</reference>
<dbReference type="InterPro" id="IPR011010">
    <property type="entry name" value="DNA_brk_join_enz"/>
</dbReference>